<feature type="region of interest" description="Disordered" evidence="2">
    <location>
        <begin position="243"/>
        <end position="329"/>
    </location>
</feature>
<accession>A0ABQ0M4Z7</accession>
<proteinExistence type="inferred from homology"/>
<dbReference type="Pfam" id="PF06825">
    <property type="entry name" value="HSBP1"/>
    <property type="match status" value="1"/>
</dbReference>
<comment type="similarity">
    <text evidence="1">Belongs to the HSBP1 family.</text>
</comment>
<evidence type="ECO:0000256" key="1">
    <source>
        <dbReference type="ARBA" id="ARBA00006349"/>
    </source>
</evidence>
<feature type="compositionally biased region" description="Pro residues" evidence="2">
    <location>
        <begin position="262"/>
        <end position="274"/>
    </location>
</feature>
<name>A0ABQ0M4Z7_MYCCL</name>
<dbReference type="PANTHER" id="PTHR19424">
    <property type="entry name" value="HEAT SHOCK FACTOR BINDING PROTEIN 1"/>
    <property type="match status" value="1"/>
</dbReference>
<feature type="compositionally biased region" description="Basic and acidic residues" evidence="2">
    <location>
        <begin position="283"/>
        <end position="294"/>
    </location>
</feature>
<feature type="compositionally biased region" description="Low complexity" evidence="2">
    <location>
        <begin position="245"/>
        <end position="259"/>
    </location>
</feature>
<organism evidence="3 4">
    <name type="scientific">Mycena chlorophos</name>
    <name type="common">Agaric fungus</name>
    <name type="synonym">Agaricus chlorophos</name>
    <dbReference type="NCBI Taxonomy" id="658473"/>
    <lineage>
        <taxon>Eukaryota</taxon>
        <taxon>Fungi</taxon>
        <taxon>Dikarya</taxon>
        <taxon>Basidiomycota</taxon>
        <taxon>Agaricomycotina</taxon>
        <taxon>Agaricomycetes</taxon>
        <taxon>Agaricomycetidae</taxon>
        <taxon>Agaricales</taxon>
        <taxon>Marasmiineae</taxon>
        <taxon>Mycenaceae</taxon>
        <taxon>Mycena</taxon>
    </lineage>
</organism>
<protein>
    <submittedName>
        <fullName evidence="3">Uncharacterized protein</fullName>
    </submittedName>
</protein>
<reference evidence="3" key="1">
    <citation type="submission" date="2014-09" db="EMBL/GenBank/DDBJ databases">
        <title>Genome sequence of the luminous mushroom Mycena chlorophos for searching fungal bioluminescence genes.</title>
        <authorList>
            <person name="Tanaka Y."/>
            <person name="Kasuga D."/>
            <person name="Oba Y."/>
            <person name="Hase S."/>
            <person name="Sato K."/>
            <person name="Oba Y."/>
            <person name="Sakakibara Y."/>
        </authorList>
    </citation>
    <scope>NUCLEOTIDE SEQUENCE</scope>
</reference>
<sequence>MSSALPLKVTPATPAKGGDAADRDSSKTPTATGVGAKSPAAPKSGKIGPNDISSPHELTAFVETLLEQLDSKFDEMSSQILDRMSQMSTRVDALEATAETRAPARHDTYAGVSQHCTHLPVHVSHIRTFIHLQLSSPFSPLSTLSMNTFIKHLSLQLPNFRRRRSRAGSNKHRSAPTLPAVVILPGVLDISKAANDALDDAVMVEGGSDWLPFEVTFGSPGTSIHHSQSQTLSVRADIPLPPSPAVSRAASTTSSRRLPVQLPVPPMPTIPSPKPSRRALKMCRKELASKDGRAKVQRSKSFPLSRRRTHTLEMEPLPQPNVDDQEERDSVQTTQESMVEAFPLPPRATFTKRLSPQALLRRSVTGRASVVSDDTEPLVIVKRASAVPRDSVGPSSLRPTSASTMNELLESLDDVYAALRAESNSSHGSEDSEMVETPPPNANICIPKFSATQLPPLAKGTIHVPNLTLRYPHQRVSSLDIGAQLAALPASLDFNGPRVAPYSVLVQRLQSIRSFGMCAPASRSLPDLLAGIV</sequence>
<dbReference type="Proteomes" id="UP000815677">
    <property type="component" value="Unassembled WGS sequence"/>
</dbReference>
<dbReference type="Gene3D" id="1.20.5.430">
    <property type="match status" value="1"/>
</dbReference>
<evidence type="ECO:0000313" key="3">
    <source>
        <dbReference type="EMBL" id="GAT58328.1"/>
    </source>
</evidence>
<dbReference type="EMBL" id="DF849625">
    <property type="protein sequence ID" value="GAT58328.1"/>
    <property type="molecule type" value="Genomic_DNA"/>
</dbReference>
<gene>
    <name evidence="3" type="ORF">MCHLO_14772</name>
</gene>
<keyword evidence="4" id="KW-1185">Reference proteome</keyword>
<feature type="region of interest" description="Disordered" evidence="2">
    <location>
        <begin position="1"/>
        <end position="54"/>
    </location>
</feature>
<evidence type="ECO:0000313" key="4">
    <source>
        <dbReference type="Proteomes" id="UP000815677"/>
    </source>
</evidence>
<evidence type="ECO:0000256" key="2">
    <source>
        <dbReference type="SAM" id="MobiDB-lite"/>
    </source>
</evidence>
<dbReference type="InterPro" id="IPR009643">
    <property type="entry name" value="HS1-bd"/>
</dbReference>
<dbReference type="PANTHER" id="PTHR19424:SF0">
    <property type="entry name" value="HEAT SHOCK FACTOR BINDING PROTEIN 1"/>
    <property type="match status" value="1"/>
</dbReference>